<dbReference type="EMBL" id="DVAD01000007">
    <property type="protein sequence ID" value="HIJ99415.1"/>
    <property type="molecule type" value="Genomic_DNA"/>
</dbReference>
<dbReference type="CDD" id="cd00009">
    <property type="entry name" value="AAA"/>
    <property type="match status" value="1"/>
</dbReference>
<evidence type="ECO:0000313" key="8">
    <source>
        <dbReference type="EMBL" id="HIJ99415.1"/>
    </source>
</evidence>
<dbReference type="Pfam" id="PF09079">
    <property type="entry name" value="WHD_Cdc6"/>
    <property type="match status" value="1"/>
</dbReference>
<dbReference type="AlphaFoldDB" id="A0A832V861"/>
<evidence type="ECO:0000256" key="5">
    <source>
        <dbReference type="HAMAP-Rule" id="MF_01407"/>
    </source>
</evidence>
<sequence>MKQKTLEDLFDSFLSKQSFFISKQALQDTYTPDTVPHRNEQINQLAAILAPGLRGERPSNVFIYGKTGTGKTLVSKFVCQELESKAIKQNTPLKTLYMNCKMEKINTPYRLLARFLSFIDIEVPPTGLPTDEIYKIFLREINKVGGIFTLILDEIDTLVETDVLYNLTRINTELTNAKISIIGISNDLNFTNNLDPRIKSSLSEEELVFPPYNAIQIQDILLDRAKIALSPTSIGEGTIAKCSALAAQEHGDVRRALDLLRVACEIAERNVDIKVNEKHVDEAMRKIDIDRVVEIVKTQPRQSQIVLYSIIYLKELNKNEVATGEVFEVYHNLCKQIGLVPLTQRRVSDLISELDMLGVINSLVVSKGRYGRTRKIKLDMTPIALEKTSEILRGELL</sequence>
<reference evidence="8 9" key="1">
    <citation type="journal article" name="Nat. Commun.">
        <title>Undinarchaeota illuminate DPANN phylogeny and the impact of gene transfer on archaeal evolution.</title>
        <authorList>
            <person name="Dombrowski N."/>
            <person name="Williams T.A."/>
            <person name="Sun J."/>
            <person name="Woodcroft B.J."/>
            <person name="Lee J.H."/>
            <person name="Minh B.Q."/>
            <person name="Rinke C."/>
            <person name="Spang A."/>
        </authorList>
    </citation>
    <scope>NUCLEOTIDE SEQUENCE [LARGE SCALE GENOMIC DNA]</scope>
    <source>
        <strain evidence="8">MAG_bin17</strain>
    </source>
</reference>
<dbReference type="CDD" id="cd08768">
    <property type="entry name" value="Cdc6_C"/>
    <property type="match status" value="1"/>
</dbReference>
<evidence type="ECO:0000256" key="2">
    <source>
        <dbReference type="ARBA" id="ARBA00022705"/>
    </source>
</evidence>
<feature type="binding site" evidence="5">
    <location>
        <position position="212"/>
    </location>
    <ligand>
        <name>ATP</name>
        <dbReference type="ChEBI" id="CHEBI:30616"/>
    </ligand>
</feature>
<comment type="function">
    <text evidence="5">Involved in regulation of DNA replication.</text>
</comment>
<feature type="domain" description="Cdc6 C-terminal" evidence="7">
    <location>
        <begin position="307"/>
        <end position="389"/>
    </location>
</feature>
<dbReference type="SUPFAM" id="SSF52540">
    <property type="entry name" value="P-loop containing nucleoside triphosphate hydrolases"/>
    <property type="match status" value="1"/>
</dbReference>
<evidence type="ECO:0000313" key="9">
    <source>
        <dbReference type="Proteomes" id="UP000604391"/>
    </source>
</evidence>
<dbReference type="NCBIfam" id="TIGR02928">
    <property type="entry name" value="orc1/cdc6 family replication initiation protein"/>
    <property type="match status" value="1"/>
</dbReference>
<name>A0A832V861_9ARCH</name>
<dbReference type="InterPro" id="IPR027417">
    <property type="entry name" value="P-loop_NTPase"/>
</dbReference>
<organism evidence="8 9">
    <name type="scientific">Candidatus Undinarchaeum marinum</name>
    <dbReference type="NCBI Taxonomy" id="2756141"/>
    <lineage>
        <taxon>Archaea</taxon>
        <taxon>Candidatus Undinarchaeota</taxon>
        <taxon>Candidatus Undinarchaeia</taxon>
        <taxon>Candidatus Undinarchaeales</taxon>
        <taxon>Candidatus Undinarchaeaceae</taxon>
        <taxon>Candidatus Undinarchaeum</taxon>
    </lineage>
</organism>
<proteinExistence type="inferred from homology"/>
<dbReference type="Gene3D" id="1.10.10.10">
    <property type="entry name" value="Winged helix-like DNA-binding domain superfamily/Winged helix DNA-binding domain"/>
    <property type="match status" value="1"/>
</dbReference>
<dbReference type="GO" id="GO:0005524">
    <property type="term" value="F:ATP binding"/>
    <property type="evidence" value="ECO:0007669"/>
    <property type="project" value="UniProtKB-UniRule"/>
</dbReference>
<feature type="domain" description="AAA+ ATPase" evidence="6">
    <location>
        <begin position="57"/>
        <end position="213"/>
    </location>
</feature>
<comment type="caution">
    <text evidence="8">The sequence shown here is derived from an EMBL/GenBank/DDBJ whole genome shotgun (WGS) entry which is preliminary data.</text>
</comment>
<dbReference type="Proteomes" id="UP000604391">
    <property type="component" value="Unassembled WGS sequence"/>
</dbReference>
<evidence type="ECO:0000259" key="6">
    <source>
        <dbReference type="SMART" id="SM00382"/>
    </source>
</evidence>
<dbReference type="NCBIfam" id="NF001625">
    <property type="entry name" value="PRK00411.1-3"/>
    <property type="match status" value="1"/>
</dbReference>
<evidence type="ECO:0000256" key="3">
    <source>
        <dbReference type="ARBA" id="ARBA00022741"/>
    </source>
</evidence>
<keyword evidence="4 5" id="KW-0067">ATP-binding</keyword>
<dbReference type="FunFam" id="3.40.50.300:FF:000930">
    <property type="entry name" value="ORC1-type DNA replication protein"/>
    <property type="match status" value="1"/>
</dbReference>
<dbReference type="SUPFAM" id="SSF46785">
    <property type="entry name" value="Winged helix' DNA-binding domain"/>
    <property type="match status" value="1"/>
</dbReference>
<dbReference type="InterPro" id="IPR036390">
    <property type="entry name" value="WH_DNA-bd_sf"/>
</dbReference>
<evidence type="ECO:0000256" key="1">
    <source>
        <dbReference type="ARBA" id="ARBA00006184"/>
    </source>
</evidence>
<dbReference type="HAMAP" id="MF_01407">
    <property type="entry name" value="ORC1_type_DNA_replic_protein"/>
    <property type="match status" value="1"/>
</dbReference>
<dbReference type="InterPro" id="IPR003593">
    <property type="entry name" value="AAA+_ATPase"/>
</dbReference>
<dbReference type="PANTHER" id="PTHR10763:SF22">
    <property type="entry name" value="ORC1-TYPE DNA REPLICATION PROTEIN"/>
    <property type="match status" value="1"/>
</dbReference>
<evidence type="ECO:0000256" key="4">
    <source>
        <dbReference type="ARBA" id="ARBA00022840"/>
    </source>
</evidence>
<feature type="binding site" evidence="5">
    <location>
        <begin position="69"/>
        <end position="73"/>
    </location>
    <ligand>
        <name>ATP</name>
        <dbReference type="ChEBI" id="CHEBI:30616"/>
    </ligand>
</feature>
<dbReference type="SMART" id="SM00382">
    <property type="entry name" value="AAA"/>
    <property type="match status" value="1"/>
</dbReference>
<dbReference type="InterPro" id="IPR014277">
    <property type="entry name" value="Orc1/Cdc6_arc"/>
</dbReference>
<evidence type="ECO:0000259" key="7">
    <source>
        <dbReference type="SMART" id="SM01074"/>
    </source>
</evidence>
<dbReference type="InterPro" id="IPR015163">
    <property type="entry name" value="Cdc6_C"/>
</dbReference>
<dbReference type="Gene3D" id="1.10.8.60">
    <property type="match status" value="1"/>
</dbReference>
<dbReference type="InterPro" id="IPR036388">
    <property type="entry name" value="WH-like_DNA-bd_sf"/>
</dbReference>
<accession>A0A832V861</accession>
<dbReference type="Pfam" id="PF22703">
    <property type="entry name" value="Cdc6_lid"/>
    <property type="match status" value="1"/>
</dbReference>
<dbReference type="GO" id="GO:0016887">
    <property type="term" value="F:ATP hydrolysis activity"/>
    <property type="evidence" value="ECO:0007669"/>
    <property type="project" value="InterPro"/>
</dbReference>
<keyword evidence="2 5" id="KW-0235">DNA replication</keyword>
<gene>
    <name evidence="8" type="ORF">H1011_01155</name>
</gene>
<keyword evidence="3 5" id="KW-0547">Nucleotide-binding</keyword>
<dbReference type="FunFam" id="1.10.8.60:FF:000073">
    <property type="entry name" value="ORC1-type DNA replication protein"/>
    <property type="match status" value="1"/>
</dbReference>
<dbReference type="Gene3D" id="3.40.50.300">
    <property type="entry name" value="P-loop containing nucleotide triphosphate hydrolases"/>
    <property type="match status" value="1"/>
</dbReference>
<dbReference type="PANTHER" id="PTHR10763">
    <property type="entry name" value="CELL DIVISION CONTROL PROTEIN 6-RELATED"/>
    <property type="match status" value="1"/>
</dbReference>
<dbReference type="InterPro" id="IPR049945">
    <property type="entry name" value="AAA_22"/>
</dbReference>
<comment type="similarity">
    <text evidence="1 5">Belongs to the CDC6/cdc18 family.</text>
</comment>
<feature type="binding site" evidence="5">
    <location>
        <position position="224"/>
    </location>
    <ligand>
        <name>ATP</name>
        <dbReference type="ChEBI" id="CHEBI:30616"/>
    </ligand>
</feature>
<dbReference type="InterPro" id="IPR050311">
    <property type="entry name" value="ORC1/CDC6"/>
</dbReference>
<dbReference type="Pfam" id="PF13401">
    <property type="entry name" value="AAA_22"/>
    <property type="match status" value="1"/>
</dbReference>
<protein>
    <recommendedName>
        <fullName evidence="5">ORC1-type DNA replication protein</fullName>
    </recommendedName>
</protein>
<keyword evidence="9" id="KW-1185">Reference proteome</keyword>
<dbReference type="InterPro" id="IPR055237">
    <property type="entry name" value="Cdc6_lid"/>
</dbReference>
<dbReference type="SMART" id="SM01074">
    <property type="entry name" value="Cdc6_C"/>
    <property type="match status" value="1"/>
</dbReference>
<dbReference type="GO" id="GO:0006260">
    <property type="term" value="P:DNA replication"/>
    <property type="evidence" value="ECO:0007669"/>
    <property type="project" value="UniProtKB-UniRule"/>
</dbReference>